<feature type="non-terminal residue" evidence="1">
    <location>
        <position position="100"/>
    </location>
</feature>
<organism evidence="1 2">
    <name type="scientific">Lentinula boryana</name>
    <dbReference type="NCBI Taxonomy" id="40481"/>
    <lineage>
        <taxon>Eukaryota</taxon>
        <taxon>Fungi</taxon>
        <taxon>Dikarya</taxon>
        <taxon>Basidiomycota</taxon>
        <taxon>Agaricomycotina</taxon>
        <taxon>Agaricomycetes</taxon>
        <taxon>Agaricomycetidae</taxon>
        <taxon>Agaricales</taxon>
        <taxon>Marasmiineae</taxon>
        <taxon>Omphalotaceae</taxon>
        <taxon>Lentinula</taxon>
    </lineage>
</organism>
<protein>
    <submittedName>
        <fullName evidence="1">Uncharacterized protein</fullName>
    </submittedName>
</protein>
<evidence type="ECO:0000313" key="2">
    <source>
        <dbReference type="Proteomes" id="UP001163828"/>
    </source>
</evidence>
<gene>
    <name evidence="1" type="ORF">F5050DRAFT_1554860</name>
</gene>
<dbReference type="Proteomes" id="UP001163828">
    <property type="component" value="Unassembled WGS sequence"/>
</dbReference>
<sequence>KPSQQVLDILKDHGHSSACLLNPDVPLGVQLPNIPDVSNEGENEATWVMVLEDETFLTEYAMVTKMSKVESLEPRSLAKAKLHPDWPPWEKAVEEELRML</sequence>
<name>A0ABQ8Q0R1_9AGAR</name>
<dbReference type="EMBL" id="MU790897">
    <property type="protein sequence ID" value="KAJ3992117.1"/>
    <property type="molecule type" value="Genomic_DNA"/>
</dbReference>
<comment type="caution">
    <text evidence="1">The sequence shown here is derived from an EMBL/GenBank/DDBJ whole genome shotgun (WGS) entry which is preliminary data.</text>
</comment>
<evidence type="ECO:0000313" key="1">
    <source>
        <dbReference type="EMBL" id="KAJ3992117.1"/>
    </source>
</evidence>
<feature type="non-terminal residue" evidence="1">
    <location>
        <position position="1"/>
    </location>
</feature>
<accession>A0ABQ8Q0R1</accession>
<proteinExistence type="predicted"/>
<reference evidence="1" key="1">
    <citation type="submission" date="2022-08" db="EMBL/GenBank/DDBJ databases">
        <authorList>
            <consortium name="DOE Joint Genome Institute"/>
            <person name="Min B."/>
            <person name="Riley R."/>
            <person name="Sierra-Patev S."/>
            <person name="Naranjo-Ortiz M."/>
            <person name="Looney B."/>
            <person name="Konkel Z."/>
            <person name="Slot J.C."/>
            <person name="Sakamoto Y."/>
            <person name="Steenwyk J.L."/>
            <person name="Rokas A."/>
            <person name="Carro J."/>
            <person name="Camarero S."/>
            <person name="Ferreira P."/>
            <person name="Molpeceres G."/>
            <person name="Ruiz-Duenas F.J."/>
            <person name="Serrano A."/>
            <person name="Henrissat B."/>
            <person name="Drula E."/>
            <person name="Hughes K.W."/>
            <person name="Mata J.L."/>
            <person name="Ishikawa N.K."/>
            <person name="Vargas-Isla R."/>
            <person name="Ushijima S."/>
            <person name="Smith C.A."/>
            <person name="Ahrendt S."/>
            <person name="Andreopoulos W."/>
            <person name="He G."/>
            <person name="Labutti K."/>
            <person name="Lipzen A."/>
            <person name="Ng V."/>
            <person name="Sandor L."/>
            <person name="Barry K."/>
            <person name="Martinez A.T."/>
            <person name="Xiao Y."/>
            <person name="Gibbons J.G."/>
            <person name="Terashima K."/>
            <person name="Hibbett D.S."/>
            <person name="Grigoriev I.V."/>
        </authorList>
    </citation>
    <scope>NUCLEOTIDE SEQUENCE</scope>
    <source>
        <strain evidence="1">TFB10827</strain>
    </source>
</reference>
<keyword evidence="2" id="KW-1185">Reference proteome</keyword>